<dbReference type="InterPro" id="IPR044528">
    <property type="entry name" value="POD-like_MBL-fold"/>
</dbReference>
<dbReference type="PANTHER" id="PTHR43084">
    <property type="entry name" value="PERSULFIDE DIOXYGENASE ETHE1"/>
    <property type="match status" value="1"/>
</dbReference>
<protein>
    <submittedName>
        <fullName evidence="3">Zn-dependent hydrolase, glyoxylase</fullName>
    </submittedName>
</protein>
<keyword evidence="4" id="KW-1185">Reference proteome</keyword>
<dbReference type="Gene3D" id="3.60.15.10">
    <property type="entry name" value="Ribonuclease Z/Hydroxyacylglutathione hydrolase-like"/>
    <property type="match status" value="1"/>
</dbReference>
<evidence type="ECO:0000256" key="1">
    <source>
        <dbReference type="ARBA" id="ARBA00022723"/>
    </source>
</evidence>
<dbReference type="OrthoDB" id="9180at2157"/>
<feature type="domain" description="Rhodanese" evidence="2">
    <location>
        <begin position="12"/>
        <end position="112"/>
    </location>
</feature>
<dbReference type="eggNOG" id="arCOG00517">
    <property type="taxonomic scope" value="Archaea"/>
</dbReference>
<name>M0CT31_HALPD</name>
<reference evidence="3 4" key="1">
    <citation type="journal article" date="2014" name="PLoS Genet.">
        <title>Phylogenetically driven sequencing of extremely halophilic archaea reveals strategies for static and dynamic osmo-response.</title>
        <authorList>
            <person name="Becker E.A."/>
            <person name="Seitzer P.M."/>
            <person name="Tritt A."/>
            <person name="Larsen D."/>
            <person name="Krusor M."/>
            <person name="Yao A.I."/>
            <person name="Wu D."/>
            <person name="Madern D."/>
            <person name="Eisen J.A."/>
            <person name="Darling A.E."/>
            <person name="Facciotti M.T."/>
        </authorList>
    </citation>
    <scope>NUCLEOTIDE SEQUENCE [LARGE SCALE GENOMIC DNA]</scope>
    <source>
        <strain evidence="3 4">JCM 14848</strain>
    </source>
</reference>
<dbReference type="SUPFAM" id="SSF56281">
    <property type="entry name" value="Metallo-hydrolase/oxidoreductase"/>
    <property type="match status" value="1"/>
</dbReference>
<dbReference type="GO" id="GO:0016787">
    <property type="term" value="F:hydrolase activity"/>
    <property type="evidence" value="ECO:0007669"/>
    <property type="project" value="UniProtKB-KW"/>
</dbReference>
<dbReference type="Pfam" id="PF00753">
    <property type="entry name" value="Lactamase_B"/>
    <property type="match status" value="1"/>
</dbReference>
<evidence type="ECO:0000313" key="3">
    <source>
        <dbReference type="EMBL" id="ELZ26425.1"/>
    </source>
</evidence>
<dbReference type="GO" id="GO:0050313">
    <property type="term" value="F:sulfur dioxygenase activity"/>
    <property type="evidence" value="ECO:0007669"/>
    <property type="project" value="InterPro"/>
</dbReference>
<dbReference type="InterPro" id="IPR001763">
    <property type="entry name" value="Rhodanese-like_dom"/>
</dbReference>
<dbReference type="InterPro" id="IPR051682">
    <property type="entry name" value="Mito_Persulfide_Diox"/>
</dbReference>
<dbReference type="SMART" id="SM00849">
    <property type="entry name" value="Lactamase_B"/>
    <property type="match status" value="1"/>
</dbReference>
<dbReference type="EMBL" id="AOIV01000044">
    <property type="protein sequence ID" value="ELZ26425.1"/>
    <property type="molecule type" value="Genomic_DNA"/>
</dbReference>
<dbReference type="PANTHER" id="PTHR43084:SF1">
    <property type="entry name" value="PERSULFIDE DIOXYGENASE ETHE1, MITOCHONDRIAL"/>
    <property type="match status" value="1"/>
</dbReference>
<comment type="caution">
    <text evidence="3">The sequence shown here is derived from an EMBL/GenBank/DDBJ whole genome shotgun (WGS) entry which is preliminary data.</text>
</comment>
<dbReference type="CDD" id="cd07724">
    <property type="entry name" value="POD-like_MBL-fold"/>
    <property type="match status" value="1"/>
</dbReference>
<keyword evidence="3" id="KW-0378">Hydrolase</keyword>
<evidence type="ECO:0000259" key="2">
    <source>
        <dbReference type="PROSITE" id="PS50206"/>
    </source>
</evidence>
<evidence type="ECO:0000313" key="4">
    <source>
        <dbReference type="Proteomes" id="UP000011513"/>
    </source>
</evidence>
<dbReference type="GO" id="GO:0070813">
    <property type="term" value="P:hydrogen sulfide metabolic process"/>
    <property type="evidence" value="ECO:0007669"/>
    <property type="project" value="TreeGrafter"/>
</dbReference>
<gene>
    <name evidence="3" type="ORF">C474_19794</name>
</gene>
<dbReference type="GO" id="GO:0046872">
    <property type="term" value="F:metal ion binding"/>
    <property type="evidence" value="ECO:0007669"/>
    <property type="project" value="UniProtKB-KW"/>
</dbReference>
<accession>M0CT31</accession>
<dbReference type="InParanoid" id="M0CT31"/>
<dbReference type="SMART" id="SM00450">
    <property type="entry name" value="RHOD"/>
    <property type="match status" value="1"/>
</dbReference>
<dbReference type="InterPro" id="IPR001279">
    <property type="entry name" value="Metallo-B-lactamas"/>
</dbReference>
<dbReference type="Pfam" id="PF00581">
    <property type="entry name" value="Rhodanese"/>
    <property type="match status" value="1"/>
</dbReference>
<dbReference type="AlphaFoldDB" id="M0CT31"/>
<proteinExistence type="predicted"/>
<dbReference type="GO" id="GO:0006749">
    <property type="term" value="P:glutathione metabolic process"/>
    <property type="evidence" value="ECO:0007669"/>
    <property type="project" value="InterPro"/>
</dbReference>
<dbReference type="Proteomes" id="UP000011513">
    <property type="component" value="Unassembled WGS sequence"/>
</dbReference>
<organism evidence="3 4">
    <name type="scientific">Halogeometricum pallidum JCM 14848</name>
    <dbReference type="NCBI Taxonomy" id="1227487"/>
    <lineage>
        <taxon>Archaea</taxon>
        <taxon>Methanobacteriati</taxon>
        <taxon>Methanobacteriota</taxon>
        <taxon>Stenosarchaea group</taxon>
        <taxon>Halobacteria</taxon>
        <taxon>Halobacteriales</taxon>
        <taxon>Haloferacaceae</taxon>
        <taxon>Halogeometricum</taxon>
    </lineage>
</organism>
<keyword evidence="1" id="KW-0479">Metal-binding</keyword>
<sequence length="380" mass="41240">MTPERLYERLDRGGSVSLLDVRNRDEHDAWHVDGGETTLVPYSKFMAAEARGDVAETAREAGLDPEDQIVVVCGRGEASAYVAELLRDEGFDAENLEDGMRGWARVYVSVVVPADVDAVIHQYRRPASGCLAYFVVSDGEAAVIDPLRQFTERYVTDAREYGADLAYALDTHVHADHVSGVRRLADETDATAVHPEGARDRGLDAGDATEFVVDGDEIRVGNATLTAVHAPGHTSEMTAYRLGNVLFSGDSLFVESVARPDLEVGDEGATDAARQLYGTLQSVFGAFRDDTRIAPAHYGTAAERRSDGTYSAYLGDLRDGLPLLMFSEEQFVETVLSDMPPRPANYEEIIATNLGRSDVADAEAFELELGPNNCAVSKAD</sequence>
<dbReference type="SUPFAM" id="SSF52821">
    <property type="entry name" value="Rhodanese/Cell cycle control phosphatase"/>
    <property type="match status" value="1"/>
</dbReference>
<dbReference type="Gene3D" id="3.40.250.10">
    <property type="entry name" value="Rhodanese-like domain"/>
    <property type="match status" value="1"/>
</dbReference>
<dbReference type="PROSITE" id="PS50206">
    <property type="entry name" value="RHODANESE_3"/>
    <property type="match status" value="1"/>
</dbReference>
<dbReference type="InterPro" id="IPR036873">
    <property type="entry name" value="Rhodanese-like_dom_sf"/>
</dbReference>
<dbReference type="InterPro" id="IPR036866">
    <property type="entry name" value="RibonucZ/Hydroxyglut_hydro"/>
</dbReference>
<dbReference type="PATRIC" id="fig|1227487.5.peg.3936"/>
<dbReference type="RefSeq" id="WP_008389834.1">
    <property type="nucleotide sequence ID" value="NZ_AOIV01000044.1"/>
</dbReference>